<dbReference type="Gene3D" id="1.10.150.120">
    <property type="entry name" value="[2Fe-2S]-binding domain"/>
    <property type="match status" value="1"/>
</dbReference>
<dbReference type="PANTHER" id="PTHR44379">
    <property type="entry name" value="OXIDOREDUCTASE WITH IRON-SULFUR SUBUNIT"/>
    <property type="match status" value="1"/>
</dbReference>
<dbReference type="GO" id="GO:0051537">
    <property type="term" value="F:2 iron, 2 sulfur cluster binding"/>
    <property type="evidence" value="ECO:0007669"/>
    <property type="project" value="UniProtKB-KW"/>
</dbReference>
<dbReference type="AlphaFoldDB" id="A0A1J5RWR9"/>
<evidence type="ECO:0000256" key="5">
    <source>
        <dbReference type="ARBA" id="ARBA00023014"/>
    </source>
</evidence>
<dbReference type="InterPro" id="IPR002888">
    <property type="entry name" value="2Fe-2S-bd"/>
</dbReference>
<keyword evidence="2" id="KW-0479">Metal-binding</keyword>
<dbReference type="InterPro" id="IPR051452">
    <property type="entry name" value="Diverse_Oxidoreductases"/>
</dbReference>
<dbReference type="SUPFAM" id="SSF54292">
    <property type="entry name" value="2Fe-2S ferredoxin-like"/>
    <property type="match status" value="1"/>
</dbReference>
<accession>A0A1J5RWR9</accession>
<feature type="domain" description="2Fe-2S ferredoxin-type" evidence="6">
    <location>
        <begin position="1"/>
        <end position="76"/>
    </location>
</feature>
<evidence type="ECO:0000256" key="2">
    <source>
        <dbReference type="ARBA" id="ARBA00022723"/>
    </source>
</evidence>
<evidence type="ECO:0000256" key="3">
    <source>
        <dbReference type="ARBA" id="ARBA00023002"/>
    </source>
</evidence>
<dbReference type="Gene3D" id="3.10.20.30">
    <property type="match status" value="1"/>
</dbReference>
<dbReference type="InterPro" id="IPR001041">
    <property type="entry name" value="2Fe-2S_ferredoxin-type"/>
</dbReference>
<organism evidence="7">
    <name type="scientific">mine drainage metagenome</name>
    <dbReference type="NCBI Taxonomy" id="410659"/>
    <lineage>
        <taxon>unclassified sequences</taxon>
        <taxon>metagenomes</taxon>
        <taxon>ecological metagenomes</taxon>
    </lineage>
</organism>
<gene>
    <name evidence="7" type="primary">iorA_4</name>
    <name evidence="7" type="ORF">GALL_241110</name>
</gene>
<dbReference type="InterPro" id="IPR036884">
    <property type="entry name" value="2Fe-2S-bd_dom_sf"/>
</dbReference>
<keyword evidence="4" id="KW-0408">Iron</keyword>
<dbReference type="Pfam" id="PF01799">
    <property type="entry name" value="Fer2_2"/>
    <property type="match status" value="1"/>
</dbReference>
<dbReference type="PROSITE" id="PS51085">
    <property type="entry name" value="2FE2S_FER_2"/>
    <property type="match status" value="1"/>
</dbReference>
<dbReference type="GO" id="GO:0047121">
    <property type="term" value="F:isoquinoline 1-oxidoreductase activity"/>
    <property type="evidence" value="ECO:0007669"/>
    <property type="project" value="UniProtKB-EC"/>
</dbReference>
<dbReference type="SUPFAM" id="SSF47741">
    <property type="entry name" value="CO dehydrogenase ISP C-domain like"/>
    <property type="match status" value="1"/>
</dbReference>
<dbReference type="Pfam" id="PF00111">
    <property type="entry name" value="Fer2"/>
    <property type="match status" value="1"/>
</dbReference>
<evidence type="ECO:0000313" key="7">
    <source>
        <dbReference type="EMBL" id="OIQ93923.1"/>
    </source>
</evidence>
<dbReference type="InterPro" id="IPR036010">
    <property type="entry name" value="2Fe-2S_ferredoxin-like_sf"/>
</dbReference>
<dbReference type="EC" id="1.3.99.16" evidence="7"/>
<dbReference type="CDD" id="cd00207">
    <property type="entry name" value="fer2"/>
    <property type="match status" value="1"/>
</dbReference>
<name>A0A1J5RWR9_9ZZZZ</name>
<dbReference type="InterPro" id="IPR006058">
    <property type="entry name" value="2Fe2S_fd_BS"/>
</dbReference>
<keyword evidence="5" id="KW-0411">Iron-sulfur</keyword>
<sequence>MIKLDVNGKVHELDLSPDTPLLWVIRDHLKLMGTKYGCGIAACGACTVHLDGQPVRSCQTPVSSAAGSKVTTIEGVQGPEAKAVQEAWIAAEVPQCGYCQSGQIMAATVLLQQTPKPTDAQITDFMNGNICRCGTYQRIRAAIHEASAALHKG</sequence>
<dbReference type="GO" id="GO:0046872">
    <property type="term" value="F:metal ion binding"/>
    <property type="evidence" value="ECO:0007669"/>
    <property type="project" value="UniProtKB-KW"/>
</dbReference>
<dbReference type="PROSITE" id="PS00197">
    <property type="entry name" value="2FE2S_FER_1"/>
    <property type="match status" value="1"/>
</dbReference>
<comment type="caution">
    <text evidence="7">The sequence shown here is derived from an EMBL/GenBank/DDBJ whole genome shotgun (WGS) entry which is preliminary data.</text>
</comment>
<dbReference type="EMBL" id="MLJW01000197">
    <property type="protein sequence ID" value="OIQ93923.1"/>
    <property type="molecule type" value="Genomic_DNA"/>
</dbReference>
<dbReference type="InterPro" id="IPR012675">
    <property type="entry name" value="Beta-grasp_dom_sf"/>
</dbReference>
<evidence type="ECO:0000256" key="4">
    <source>
        <dbReference type="ARBA" id="ARBA00023004"/>
    </source>
</evidence>
<keyword evidence="3 7" id="KW-0560">Oxidoreductase</keyword>
<proteinExistence type="predicted"/>
<evidence type="ECO:0000259" key="6">
    <source>
        <dbReference type="PROSITE" id="PS51085"/>
    </source>
</evidence>
<dbReference type="FunFam" id="3.10.20.30:FF:000020">
    <property type="entry name" value="Xanthine dehydrogenase iron-sulfur subunit"/>
    <property type="match status" value="1"/>
</dbReference>
<evidence type="ECO:0000256" key="1">
    <source>
        <dbReference type="ARBA" id="ARBA00022714"/>
    </source>
</evidence>
<dbReference type="PANTHER" id="PTHR44379:SF2">
    <property type="entry name" value="BLR6218 PROTEIN"/>
    <property type="match status" value="1"/>
</dbReference>
<keyword evidence="1" id="KW-0001">2Fe-2S</keyword>
<reference evidence="7" key="1">
    <citation type="submission" date="2016-10" db="EMBL/GenBank/DDBJ databases">
        <title>Sequence of Gallionella enrichment culture.</title>
        <authorList>
            <person name="Poehlein A."/>
            <person name="Muehling M."/>
            <person name="Daniel R."/>
        </authorList>
    </citation>
    <scope>NUCLEOTIDE SEQUENCE</scope>
</reference>
<protein>
    <submittedName>
        <fullName evidence="7">Isoquinoline 1-oxidoreductase subunit alpha</fullName>
        <ecNumber evidence="7">1.3.99.16</ecNumber>
    </submittedName>
</protein>